<protein>
    <submittedName>
        <fullName evidence="2">Beta-lactamase family protein</fullName>
    </submittedName>
</protein>
<dbReference type="PANTHER" id="PTHR43283">
    <property type="entry name" value="BETA-LACTAMASE-RELATED"/>
    <property type="match status" value="1"/>
</dbReference>
<dbReference type="SUPFAM" id="SSF56601">
    <property type="entry name" value="beta-lactamase/transpeptidase-like"/>
    <property type="match status" value="1"/>
</dbReference>
<reference evidence="2" key="1">
    <citation type="submission" date="2020-08" db="EMBL/GenBank/DDBJ databases">
        <title>Paracoccus amoyensis sp. nov., isolated from the surface seawater at coast of Xiamen, Fujian.</title>
        <authorList>
            <person name="Lyu L."/>
        </authorList>
    </citation>
    <scope>NUCLEOTIDE SEQUENCE</scope>
    <source>
        <strain evidence="2">11-3</strain>
    </source>
</reference>
<feature type="domain" description="Beta-lactamase-related" evidence="1">
    <location>
        <begin position="26"/>
        <end position="374"/>
    </location>
</feature>
<dbReference type="EMBL" id="JACOQL010000001">
    <property type="protein sequence ID" value="MBC9245276.1"/>
    <property type="molecule type" value="Genomic_DNA"/>
</dbReference>
<evidence type="ECO:0000259" key="1">
    <source>
        <dbReference type="Pfam" id="PF00144"/>
    </source>
</evidence>
<evidence type="ECO:0000313" key="2">
    <source>
        <dbReference type="EMBL" id="MBC9245276.1"/>
    </source>
</evidence>
<accession>A0A926J9R3</accession>
<dbReference type="InterPro" id="IPR012338">
    <property type="entry name" value="Beta-lactam/transpept-like"/>
</dbReference>
<gene>
    <name evidence="2" type="ORF">H4P12_00780</name>
</gene>
<comment type="caution">
    <text evidence="2">The sequence shown here is derived from an EMBL/GenBank/DDBJ whole genome shotgun (WGS) entry which is preliminary data.</text>
</comment>
<dbReference type="Proteomes" id="UP000608594">
    <property type="component" value="Unassembled WGS sequence"/>
</dbReference>
<proteinExistence type="predicted"/>
<dbReference type="Gene3D" id="3.40.710.10">
    <property type="entry name" value="DD-peptidase/beta-lactamase superfamily"/>
    <property type="match status" value="1"/>
</dbReference>
<dbReference type="Pfam" id="PF00144">
    <property type="entry name" value="Beta-lactamase"/>
    <property type="match status" value="1"/>
</dbReference>
<name>A0A926J9R3_9RHOB</name>
<sequence>MPENLSINDHALTDAEPNITVRMDAAIDLAIREKRIVGAVVLIARNGRVFYRRTAGMNDRENGIPMTEDAVFRLASITKPIVTAALMKLVEDGRVSLDDPVTRFLPDFLPRTATGDTPAISLHQLLTHTSGLSYGFIEPAGSEYERLNISDGLDQPGLSLTENLDRLTQARLVYDPGNGWRYSLGMDVIGAVIEKMTELPLSQAVRQIILDPLGLTKTDFIAPAGVALVTPYRDGSPAPLRMTEQTDIFTGASFARFDLGRALNPRSYPSGGAGMIGTASEILRFLEVIRQGGGPILKPETVTTMMADQVGPQSQTQGPGWGFGYGWAVLVDPRAAHTPQSVGTVQWGGAYGHSWFIDPVQNLTVVALTNTAFEGMGGKFVFDIRDAVYAEN</sequence>
<organism evidence="2 3">
    <name type="scientific">Paracoccus amoyensis</name>
    <dbReference type="NCBI Taxonomy" id="2760093"/>
    <lineage>
        <taxon>Bacteria</taxon>
        <taxon>Pseudomonadati</taxon>
        <taxon>Pseudomonadota</taxon>
        <taxon>Alphaproteobacteria</taxon>
        <taxon>Rhodobacterales</taxon>
        <taxon>Paracoccaceae</taxon>
        <taxon>Paracoccus</taxon>
    </lineage>
</organism>
<evidence type="ECO:0000313" key="3">
    <source>
        <dbReference type="Proteomes" id="UP000608594"/>
    </source>
</evidence>
<keyword evidence="3" id="KW-1185">Reference proteome</keyword>
<dbReference type="AlphaFoldDB" id="A0A926J9R3"/>
<dbReference type="InterPro" id="IPR050789">
    <property type="entry name" value="Diverse_Enzym_Activities"/>
</dbReference>
<dbReference type="InterPro" id="IPR001466">
    <property type="entry name" value="Beta-lactam-related"/>
</dbReference>
<dbReference type="RefSeq" id="WP_187791692.1">
    <property type="nucleotide sequence ID" value="NZ_JACOQL010000001.1"/>
</dbReference>
<dbReference type="PANTHER" id="PTHR43283:SF3">
    <property type="entry name" value="BETA-LACTAMASE FAMILY PROTEIN (AFU_ORTHOLOGUE AFUA_5G07500)"/>
    <property type="match status" value="1"/>
</dbReference>